<proteinExistence type="predicted"/>
<comment type="caution">
    <text evidence="1">The sequence shown here is derived from an EMBL/GenBank/DDBJ whole genome shotgun (WGS) entry which is preliminary data.</text>
</comment>
<protein>
    <submittedName>
        <fullName evidence="1">Uncharacterized protein</fullName>
    </submittedName>
</protein>
<evidence type="ECO:0000313" key="1">
    <source>
        <dbReference type="EMBL" id="GFB07568.1"/>
    </source>
</evidence>
<dbReference type="AlphaFoldDB" id="A0A699KUV2"/>
<reference evidence="1" key="1">
    <citation type="journal article" date="2019" name="Sci. Rep.">
        <title>Draft genome of Tanacetum cinerariifolium, the natural source of mosquito coil.</title>
        <authorList>
            <person name="Yamashiro T."/>
            <person name="Shiraishi A."/>
            <person name="Satake H."/>
            <person name="Nakayama K."/>
        </authorList>
    </citation>
    <scope>NUCLEOTIDE SEQUENCE</scope>
</reference>
<organism evidence="1">
    <name type="scientific">Tanacetum cinerariifolium</name>
    <name type="common">Dalmatian daisy</name>
    <name type="synonym">Chrysanthemum cinerariifolium</name>
    <dbReference type="NCBI Taxonomy" id="118510"/>
    <lineage>
        <taxon>Eukaryota</taxon>
        <taxon>Viridiplantae</taxon>
        <taxon>Streptophyta</taxon>
        <taxon>Embryophyta</taxon>
        <taxon>Tracheophyta</taxon>
        <taxon>Spermatophyta</taxon>
        <taxon>Magnoliopsida</taxon>
        <taxon>eudicotyledons</taxon>
        <taxon>Gunneridae</taxon>
        <taxon>Pentapetalae</taxon>
        <taxon>asterids</taxon>
        <taxon>campanulids</taxon>
        <taxon>Asterales</taxon>
        <taxon>Asteraceae</taxon>
        <taxon>Asteroideae</taxon>
        <taxon>Anthemideae</taxon>
        <taxon>Anthemidinae</taxon>
        <taxon>Tanacetum</taxon>
    </lineage>
</organism>
<accession>A0A699KUV2</accession>
<dbReference type="EMBL" id="BKCJ010546742">
    <property type="protein sequence ID" value="GFB07568.1"/>
    <property type="molecule type" value="Genomic_DNA"/>
</dbReference>
<sequence>TGQHLDNQGQATLVKGSDLWHDVKRRYITNSSCANALNNNRENPESNNKIKKFTRSANVPGIDSPDLYVTTYFWFADLLLRPPPLRI</sequence>
<name>A0A699KUV2_TANCI</name>
<feature type="non-terminal residue" evidence="1">
    <location>
        <position position="1"/>
    </location>
</feature>
<gene>
    <name evidence="1" type="ORF">Tci_679539</name>
</gene>